<evidence type="ECO:0000313" key="2">
    <source>
        <dbReference type="Proteomes" id="UP000658127"/>
    </source>
</evidence>
<evidence type="ECO:0000313" key="1">
    <source>
        <dbReference type="EMBL" id="GGN99453.1"/>
    </source>
</evidence>
<dbReference type="EMBL" id="BMNE01000013">
    <property type="protein sequence ID" value="GGN99453.1"/>
    <property type="molecule type" value="Genomic_DNA"/>
</dbReference>
<protein>
    <submittedName>
        <fullName evidence="1">Uncharacterized protein</fullName>
    </submittedName>
</protein>
<name>A0ABQ2L1L0_9NOCA</name>
<gene>
    <name evidence="1" type="ORF">GCM10011610_67420</name>
</gene>
<comment type="caution">
    <text evidence="1">The sequence shown here is derived from an EMBL/GenBank/DDBJ whole genome shotgun (WGS) entry which is preliminary data.</text>
</comment>
<dbReference type="RefSeq" id="WP_189034562.1">
    <property type="nucleotide sequence ID" value="NZ_BMNE01000013.1"/>
</dbReference>
<keyword evidence="2" id="KW-1185">Reference proteome</keyword>
<dbReference type="Proteomes" id="UP000658127">
    <property type="component" value="Unassembled WGS sequence"/>
</dbReference>
<organism evidence="1 2">
    <name type="scientific">Nocardia rhizosphaerihabitans</name>
    <dbReference type="NCBI Taxonomy" id="1691570"/>
    <lineage>
        <taxon>Bacteria</taxon>
        <taxon>Bacillati</taxon>
        <taxon>Actinomycetota</taxon>
        <taxon>Actinomycetes</taxon>
        <taxon>Mycobacteriales</taxon>
        <taxon>Nocardiaceae</taxon>
        <taxon>Nocardia</taxon>
    </lineage>
</organism>
<accession>A0ABQ2L1L0</accession>
<proteinExistence type="predicted"/>
<sequence length="237" mass="25804">MRVGGDFTVVIHYHGATEDSHLELSSLTTADATDNEGGISTLLDLKFRNTGGKSALLHHSTVRVHRAVAIGSISLFRFMPYKLLLVAGYLQPSHEYDVGLPVPEKATGHECSVDLSQVIAPGDTDRFHIRLTTPMERRVRVTPAYLLQLDIHYDANRTLTSPTIAIALAPGEGRLPTPVEIRRGASVPEADDRRHVETVCPSKPPALTLPAARALLRLLLHAARGSESKDDADKELS</sequence>
<reference evidence="2" key="1">
    <citation type="journal article" date="2019" name="Int. J. Syst. Evol. Microbiol.">
        <title>The Global Catalogue of Microorganisms (GCM) 10K type strain sequencing project: providing services to taxonomists for standard genome sequencing and annotation.</title>
        <authorList>
            <consortium name="The Broad Institute Genomics Platform"/>
            <consortium name="The Broad Institute Genome Sequencing Center for Infectious Disease"/>
            <person name="Wu L."/>
            <person name="Ma J."/>
        </authorList>
    </citation>
    <scope>NUCLEOTIDE SEQUENCE [LARGE SCALE GENOMIC DNA]</scope>
    <source>
        <strain evidence="2">CGMCC 4.7329</strain>
    </source>
</reference>